<accession>A0A1V6THA8</accession>
<dbReference type="InterPro" id="IPR023296">
    <property type="entry name" value="Glyco_hydro_beta-prop_sf"/>
</dbReference>
<proteinExistence type="inferred from homology"/>
<comment type="function">
    <text evidence="14">Endo-1,5-alpha-L-arabinanase involved in degradation of pectin. Its preferred substrate is linear 1,5-alpha-L-arabinan.</text>
</comment>
<dbReference type="PANTHER" id="PTHR43301:SF4">
    <property type="entry name" value="ARABINAN ENDO-1,5-ALPHA-L-ARABINOSIDASE B"/>
    <property type="match status" value="1"/>
</dbReference>
<comment type="catalytic activity">
    <reaction evidence="1 15">
        <text>Endohydrolysis of (1-&gt;5)-alpha-arabinofuranosidic linkages in (1-&gt;5)-arabinans.</text>
        <dbReference type="EC" id="3.2.1.99"/>
    </reaction>
</comment>
<name>A0A1V6THA8_9EURO</name>
<evidence type="ECO:0000256" key="1">
    <source>
        <dbReference type="ARBA" id="ARBA00000375"/>
    </source>
</evidence>
<dbReference type="GO" id="GO:0031222">
    <property type="term" value="P:arabinan catabolic process"/>
    <property type="evidence" value="ECO:0007669"/>
    <property type="project" value="UniProtKB-UniPathway"/>
</dbReference>
<protein>
    <recommendedName>
        <fullName evidence="5 15">Arabinan endo-1,5-alpha-L-arabinosidase</fullName>
        <ecNumber evidence="5 15">3.2.1.99</ecNumber>
    </recommendedName>
</protein>
<comment type="subcellular location">
    <subcellularLocation>
        <location evidence="2">Secreted</location>
    </subcellularLocation>
</comment>
<feature type="site" description="Important for catalytic activity, responsible for pKa modulation of the active site Glu and correct orientation of both the proton donor and substrate" evidence="17">
    <location>
        <position position="220"/>
    </location>
</feature>
<keyword evidence="12 15" id="KW-0326">Glycosidase</keyword>
<gene>
    <name evidence="19" type="ORF">PENSTE_c006G03894</name>
</gene>
<evidence type="ECO:0000256" key="6">
    <source>
        <dbReference type="ARBA" id="ARBA00022525"/>
    </source>
</evidence>
<keyword evidence="7" id="KW-0858">Xylan degradation</keyword>
<reference evidence="20" key="1">
    <citation type="journal article" date="2017" name="Nat. Microbiol.">
        <title>Global analysis of biosynthetic gene clusters reveals vast potential of secondary metabolite production in Penicillium species.</title>
        <authorList>
            <person name="Nielsen J.C."/>
            <person name="Grijseels S."/>
            <person name="Prigent S."/>
            <person name="Ji B."/>
            <person name="Dainat J."/>
            <person name="Nielsen K.F."/>
            <person name="Frisvad J.C."/>
            <person name="Workman M."/>
            <person name="Nielsen J."/>
        </authorList>
    </citation>
    <scope>NUCLEOTIDE SEQUENCE [LARGE SCALE GENOMIC DNA]</scope>
    <source>
        <strain evidence="20">IBT 24891</strain>
    </source>
</reference>
<evidence type="ECO:0000256" key="18">
    <source>
        <dbReference type="SAM" id="Phobius"/>
    </source>
</evidence>
<evidence type="ECO:0000256" key="10">
    <source>
        <dbReference type="ARBA" id="ARBA00023180"/>
    </source>
</evidence>
<dbReference type="SUPFAM" id="SSF75005">
    <property type="entry name" value="Arabinanase/levansucrase/invertase"/>
    <property type="match status" value="1"/>
</dbReference>
<dbReference type="GO" id="GO:0005576">
    <property type="term" value="C:extracellular region"/>
    <property type="evidence" value="ECO:0007669"/>
    <property type="project" value="UniProtKB-SubCell"/>
</dbReference>
<evidence type="ECO:0000256" key="8">
    <source>
        <dbReference type="ARBA" id="ARBA00022729"/>
    </source>
</evidence>
<dbReference type="InterPro" id="IPR016840">
    <property type="entry name" value="Glyco_hydro_43_endo_a_Ara-ase"/>
</dbReference>
<dbReference type="Pfam" id="PF04616">
    <property type="entry name" value="Glyco_hydro_43"/>
    <property type="match status" value="1"/>
</dbReference>
<dbReference type="InterPro" id="IPR006710">
    <property type="entry name" value="Glyco_hydro_43"/>
</dbReference>
<dbReference type="Gene3D" id="2.115.10.20">
    <property type="entry name" value="Glycosyl hydrolase domain, family 43"/>
    <property type="match status" value="1"/>
</dbReference>
<dbReference type="PANTHER" id="PTHR43301">
    <property type="entry name" value="ARABINAN ENDO-1,5-ALPHA-L-ARABINOSIDASE"/>
    <property type="match status" value="1"/>
</dbReference>
<keyword evidence="18" id="KW-1133">Transmembrane helix</keyword>
<dbReference type="InterPro" id="IPR050727">
    <property type="entry name" value="GH43_arabinanases"/>
</dbReference>
<evidence type="ECO:0000313" key="20">
    <source>
        <dbReference type="Proteomes" id="UP000191285"/>
    </source>
</evidence>
<evidence type="ECO:0000256" key="5">
    <source>
        <dbReference type="ARBA" id="ARBA00012586"/>
    </source>
</evidence>
<feature type="transmembrane region" description="Helical" evidence="18">
    <location>
        <begin position="43"/>
        <end position="61"/>
    </location>
</feature>
<dbReference type="OrthoDB" id="195678at2759"/>
<evidence type="ECO:0000256" key="17">
    <source>
        <dbReference type="PIRSR" id="PIRSR606710-2"/>
    </source>
</evidence>
<keyword evidence="18" id="KW-0812">Transmembrane</keyword>
<dbReference type="AlphaFoldDB" id="A0A1V6THA8"/>
<dbReference type="CDD" id="cd18831">
    <property type="entry name" value="GH43_AnAbnA-like"/>
    <property type="match status" value="1"/>
</dbReference>
<evidence type="ECO:0000256" key="2">
    <source>
        <dbReference type="ARBA" id="ARBA00004613"/>
    </source>
</evidence>
<comment type="caution">
    <text evidence="19">The sequence shown here is derived from an EMBL/GenBank/DDBJ whole genome shotgun (WGS) entry which is preliminary data.</text>
</comment>
<evidence type="ECO:0000256" key="13">
    <source>
        <dbReference type="ARBA" id="ARBA00023326"/>
    </source>
</evidence>
<evidence type="ECO:0000256" key="12">
    <source>
        <dbReference type="ARBA" id="ARBA00023295"/>
    </source>
</evidence>
<feature type="active site" description="Proton acceptor" evidence="16">
    <location>
        <position position="100"/>
    </location>
</feature>
<sequence>MIVRSGHISRPGMPLFDNVDDFRQGWAIRTLWHYSIPRRWVKMLFLLALVGFLSLGLSASIGSHRRDVDNSDTAVDQQSQQENSVVNFPPARQTNQHTHDPTILHVGDTFYLYNVGEHIFIHTAPSMAGPWKHVGSVLDGNSVINKGDRAAPWAPTVIAVDGIYYCYYSVSRAGCRDSAVGVATSSSPGPGNWHDHGVVVQTGTGNGSDISPYTESNAIDPATLVTPDGDAYLTFGSYWKGIYQVPLAKDLISPLSTTEPDARHLAYEPNNGGSTNRKATNICGDPTGPHPIEGAFMSWNDGFYYLWFSHGKCCNLDKNNLPPAGSEYSIRVGRSKSPRGPFIDKAGKDLVEGGGTVIYGSNGETYAPGGQGVIRVGETDVLYYHYQNKTVGVSFSDAFLGFNPLKYVNGWPVAQP</sequence>
<keyword evidence="9 15" id="KW-0378">Hydrolase</keyword>
<evidence type="ECO:0000256" key="15">
    <source>
        <dbReference type="PIRNR" id="PIRNR026534"/>
    </source>
</evidence>
<evidence type="ECO:0000313" key="19">
    <source>
        <dbReference type="EMBL" id="OQE25249.1"/>
    </source>
</evidence>
<evidence type="ECO:0000256" key="7">
    <source>
        <dbReference type="ARBA" id="ARBA00022651"/>
    </source>
</evidence>
<comment type="pathway">
    <text evidence="3 15">Glycan metabolism; L-arabinan degradation.</text>
</comment>
<organism evidence="19 20">
    <name type="scientific">Penicillium steckii</name>
    <dbReference type="NCBI Taxonomy" id="303698"/>
    <lineage>
        <taxon>Eukaryota</taxon>
        <taxon>Fungi</taxon>
        <taxon>Dikarya</taxon>
        <taxon>Ascomycota</taxon>
        <taxon>Pezizomycotina</taxon>
        <taxon>Eurotiomycetes</taxon>
        <taxon>Eurotiomycetidae</taxon>
        <taxon>Eurotiales</taxon>
        <taxon>Aspergillaceae</taxon>
        <taxon>Penicillium</taxon>
    </lineage>
</organism>
<dbReference type="UniPathway" id="UPA00667"/>
<evidence type="ECO:0000256" key="3">
    <source>
        <dbReference type="ARBA" id="ARBA00004834"/>
    </source>
</evidence>
<evidence type="ECO:0000256" key="4">
    <source>
        <dbReference type="ARBA" id="ARBA00009865"/>
    </source>
</evidence>
<evidence type="ECO:0000256" key="14">
    <source>
        <dbReference type="ARBA" id="ARBA00025221"/>
    </source>
</evidence>
<keyword evidence="8" id="KW-0732">Signal</keyword>
<keyword evidence="20" id="KW-1185">Reference proteome</keyword>
<keyword evidence="6" id="KW-0964">Secreted</keyword>
<keyword evidence="13" id="KW-0624">Polysaccharide degradation</keyword>
<dbReference type="STRING" id="303698.A0A1V6THA8"/>
<evidence type="ECO:0000256" key="16">
    <source>
        <dbReference type="PIRSR" id="PIRSR606710-1"/>
    </source>
</evidence>
<keyword evidence="18" id="KW-0472">Membrane</keyword>
<keyword evidence="10" id="KW-0325">Glycoprotein</keyword>
<evidence type="ECO:0000256" key="9">
    <source>
        <dbReference type="ARBA" id="ARBA00022801"/>
    </source>
</evidence>
<dbReference type="GO" id="GO:0045493">
    <property type="term" value="P:xylan catabolic process"/>
    <property type="evidence" value="ECO:0007669"/>
    <property type="project" value="UniProtKB-KW"/>
</dbReference>
<dbReference type="EC" id="3.2.1.99" evidence="5 15"/>
<comment type="similarity">
    <text evidence="4 15">Belongs to the glycosyl hydrolase 43 family.</text>
</comment>
<dbReference type="EMBL" id="MLKD01000006">
    <property type="protein sequence ID" value="OQE25249.1"/>
    <property type="molecule type" value="Genomic_DNA"/>
</dbReference>
<evidence type="ECO:0000256" key="11">
    <source>
        <dbReference type="ARBA" id="ARBA00023277"/>
    </source>
</evidence>
<dbReference type="PIRSF" id="PIRSF026534">
    <property type="entry name" value="Endo_alpha-L-arabinosidase"/>
    <property type="match status" value="1"/>
</dbReference>
<dbReference type="GO" id="GO:0046558">
    <property type="term" value="F:arabinan endo-1,5-alpha-L-arabinosidase activity"/>
    <property type="evidence" value="ECO:0007669"/>
    <property type="project" value="UniProtKB-EC"/>
</dbReference>
<dbReference type="Proteomes" id="UP000191285">
    <property type="component" value="Unassembled WGS sequence"/>
</dbReference>
<feature type="active site" description="Proton donor" evidence="16">
    <location>
        <position position="293"/>
    </location>
</feature>
<keyword evidence="11" id="KW-0119">Carbohydrate metabolism</keyword>